<accession>A0A6J2S503</accession>
<dbReference type="InterPro" id="IPR057896">
    <property type="entry name" value="MTRES1_C"/>
</dbReference>
<gene>
    <name evidence="4" type="primary">LOC115027555</name>
</gene>
<feature type="domain" description="Mitochondrial transcription rescue factor 1 C-terminal" evidence="2">
    <location>
        <begin position="126"/>
        <end position="224"/>
    </location>
</feature>
<dbReference type="AlphaFoldDB" id="A0A6J2S503"/>
<dbReference type="FunCoup" id="A0A6J2S503">
    <property type="interactions" value="3"/>
</dbReference>
<name>A0A6J2S503_COTGO</name>
<evidence type="ECO:0000313" key="3">
    <source>
        <dbReference type="Proteomes" id="UP000504630"/>
    </source>
</evidence>
<protein>
    <submittedName>
        <fullName evidence="4">LOW QUALITY PROTEIN: uncharacterized protein C6orf203-like</fullName>
    </submittedName>
</protein>
<proteinExistence type="predicted"/>
<dbReference type="GO" id="GO:0005739">
    <property type="term" value="C:mitochondrion"/>
    <property type="evidence" value="ECO:0007669"/>
    <property type="project" value="TreeGrafter"/>
</dbReference>
<feature type="region of interest" description="Disordered" evidence="1">
    <location>
        <begin position="81"/>
        <end position="117"/>
    </location>
</feature>
<dbReference type="GeneID" id="115027555"/>
<dbReference type="Proteomes" id="UP000504630">
    <property type="component" value="Chromosome 22"/>
</dbReference>
<evidence type="ECO:0000313" key="4">
    <source>
        <dbReference type="RefSeq" id="XP_029316807.1"/>
    </source>
</evidence>
<dbReference type="PANTHER" id="PTHR13633:SF3">
    <property type="entry name" value="MITOCHONDRIAL TRANSCRIPTION RESCUE FACTOR 1"/>
    <property type="match status" value="1"/>
</dbReference>
<dbReference type="KEGG" id="cgob:115027555"/>
<feature type="compositionally biased region" description="Acidic residues" evidence="1">
    <location>
        <begin position="107"/>
        <end position="116"/>
    </location>
</feature>
<dbReference type="GO" id="GO:1903108">
    <property type="term" value="P:regulation of mitochondrial transcription"/>
    <property type="evidence" value="ECO:0007669"/>
    <property type="project" value="TreeGrafter"/>
</dbReference>
<dbReference type="RefSeq" id="XP_029316807.1">
    <property type="nucleotide sequence ID" value="XM_029460947.1"/>
</dbReference>
<dbReference type="PANTHER" id="PTHR13633">
    <property type="entry name" value="MITOCHONDRIAL TRANSCRIPTION RESCUE FACTOR 1"/>
    <property type="match status" value="1"/>
</dbReference>
<sequence length="234" mass="26752">MHSLVVQALAMRQLGRLNPRHLLAAGYGLRQAEWCPRTIHTRQLWGCSAFPALGRHSRPALCGRDTVRGWSVHPLRFGSNKKKSAARSVKEDEQEDEEEDQDKKDQEDSDYEDEVDEKIPEGYDEVKKYLPNFSFEAVMRHGMGISRQKIVNSVGNNLRLNGKQAMKKSSVILGDTLDLVVSENTISNTVTLIRIVIVGIMGDSIIQQKYNVTLRRWKCLELPKDEVFKQYKLR</sequence>
<dbReference type="OrthoDB" id="4150at2759"/>
<evidence type="ECO:0000256" key="1">
    <source>
        <dbReference type="SAM" id="MobiDB-lite"/>
    </source>
</evidence>
<dbReference type="GO" id="GO:0003723">
    <property type="term" value="F:RNA binding"/>
    <property type="evidence" value="ECO:0007669"/>
    <property type="project" value="TreeGrafter"/>
</dbReference>
<organism evidence="3 4">
    <name type="scientific">Cottoperca gobio</name>
    <name type="common">Frogmouth</name>
    <name type="synonym">Aphritis gobio</name>
    <dbReference type="NCBI Taxonomy" id="56716"/>
    <lineage>
        <taxon>Eukaryota</taxon>
        <taxon>Metazoa</taxon>
        <taxon>Chordata</taxon>
        <taxon>Craniata</taxon>
        <taxon>Vertebrata</taxon>
        <taxon>Euteleostomi</taxon>
        <taxon>Actinopterygii</taxon>
        <taxon>Neopterygii</taxon>
        <taxon>Teleostei</taxon>
        <taxon>Neoteleostei</taxon>
        <taxon>Acanthomorphata</taxon>
        <taxon>Eupercaria</taxon>
        <taxon>Perciformes</taxon>
        <taxon>Notothenioidei</taxon>
        <taxon>Bovichtidae</taxon>
        <taxon>Cottoperca</taxon>
    </lineage>
</organism>
<dbReference type="Pfam" id="PF25818">
    <property type="entry name" value="MTRES1_C"/>
    <property type="match status" value="1"/>
</dbReference>
<evidence type="ECO:0000259" key="2">
    <source>
        <dbReference type="Pfam" id="PF25818"/>
    </source>
</evidence>
<dbReference type="InParanoid" id="A0A6J2S503"/>
<keyword evidence="3" id="KW-1185">Reference proteome</keyword>
<reference evidence="4" key="1">
    <citation type="submission" date="2025-08" db="UniProtKB">
        <authorList>
            <consortium name="RefSeq"/>
        </authorList>
    </citation>
    <scope>IDENTIFICATION</scope>
</reference>